<feature type="region of interest" description="Disordered" evidence="13">
    <location>
        <begin position="29"/>
        <end position="63"/>
    </location>
</feature>
<dbReference type="Pfam" id="PF01752">
    <property type="entry name" value="Peptidase_M9"/>
    <property type="match status" value="1"/>
</dbReference>
<dbReference type="Gene3D" id="3.40.30.160">
    <property type="entry name" value="Collagenase ColT, N-terminal domain"/>
    <property type="match status" value="1"/>
</dbReference>
<keyword evidence="12" id="KW-0865">Zymogen</keyword>
<dbReference type="InterPro" id="IPR002169">
    <property type="entry name" value="Peptidase_M9A/M9B"/>
</dbReference>
<dbReference type="InterPro" id="IPR013661">
    <property type="entry name" value="Peptidase_M9_N_dom"/>
</dbReference>
<evidence type="ECO:0000256" key="4">
    <source>
        <dbReference type="ARBA" id="ARBA00012653"/>
    </source>
</evidence>
<evidence type="ECO:0000256" key="13">
    <source>
        <dbReference type="SAM" id="MobiDB-lite"/>
    </source>
</evidence>
<evidence type="ECO:0000256" key="5">
    <source>
        <dbReference type="ARBA" id="ARBA00022525"/>
    </source>
</evidence>
<keyword evidence="8 14" id="KW-0732">Signal</keyword>
<keyword evidence="7" id="KW-0479">Metal-binding</keyword>
<protein>
    <recommendedName>
        <fullName evidence="4">microbial collagenase</fullName>
        <ecNumber evidence="4">3.4.24.3</ecNumber>
    </recommendedName>
</protein>
<evidence type="ECO:0000313" key="17">
    <source>
        <dbReference type="EMBL" id="MFC4488563.1"/>
    </source>
</evidence>
<comment type="cofactor">
    <cofactor evidence="2">
        <name>Zn(2+)</name>
        <dbReference type="ChEBI" id="CHEBI:29105"/>
    </cofactor>
</comment>
<evidence type="ECO:0000256" key="1">
    <source>
        <dbReference type="ARBA" id="ARBA00000424"/>
    </source>
</evidence>
<evidence type="ECO:0000256" key="14">
    <source>
        <dbReference type="SAM" id="SignalP"/>
    </source>
</evidence>
<keyword evidence="11" id="KW-0482">Metalloprotease</keyword>
<dbReference type="PANTHER" id="PTHR13062">
    <property type="entry name" value="COLLAGENASE"/>
    <property type="match status" value="1"/>
</dbReference>
<dbReference type="Gene3D" id="2.60.120.380">
    <property type="match status" value="1"/>
</dbReference>
<proteinExistence type="predicted"/>
<dbReference type="GO" id="GO:0004222">
    <property type="term" value="F:metalloendopeptidase activity"/>
    <property type="evidence" value="ECO:0007669"/>
    <property type="project" value="UniProtKB-EC"/>
</dbReference>
<feature type="compositionally biased region" description="Low complexity" evidence="13">
    <location>
        <begin position="29"/>
        <end position="42"/>
    </location>
</feature>
<evidence type="ECO:0000256" key="7">
    <source>
        <dbReference type="ARBA" id="ARBA00022723"/>
    </source>
</evidence>
<evidence type="ECO:0000259" key="15">
    <source>
        <dbReference type="Pfam" id="PF04151"/>
    </source>
</evidence>
<feature type="signal peptide" evidence="14">
    <location>
        <begin position="1"/>
        <end position="24"/>
    </location>
</feature>
<gene>
    <name evidence="17" type="ORF">ACFO0R_02930</name>
</gene>
<dbReference type="PANTHER" id="PTHR13062:SF9">
    <property type="entry name" value="MICROBIAL COLLAGENASE"/>
    <property type="match status" value="1"/>
</dbReference>
<dbReference type="PRINTS" id="PR00931">
    <property type="entry name" value="MICOLLPTASE"/>
</dbReference>
<dbReference type="Pfam" id="PF04151">
    <property type="entry name" value="PPC"/>
    <property type="match status" value="1"/>
</dbReference>
<evidence type="ECO:0000256" key="10">
    <source>
        <dbReference type="ARBA" id="ARBA00022833"/>
    </source>
</evidence>
<evidence type="ECO:0000256" key="12">
    <source>
        <dbReference type="ARBA" id="ARBA00023145"/>
    </source>
</evidence>
<name>A0ABV8ZQ05_9NEIS</name>
<accession>A0ABV8ZQ05</accession>
<comment type="caution">
    <text evidence="17">The sequence shown here is derived from an EMBL/GenBank/DDBJ whole genome shotgun (WGS) entry which is preliminary data.</text>
</comment>
<evidence type="ECO:0000256" key="2">
    <source>
        <dbReference type="ARBA" id="ARBA00001947"/>
    </source>
</evidence>
<comment type="catalytic activity">
    <reaction evidence="1">
        <text>Digestion of native collagen in the triple helical region at Xaa-|-Gly bonds. With synthetic peptides, a preference is shown for Gly at P3 and P1', Pro and Ala at P2 and P2', and hydroxyproline, Ala or Arg at P3'.</text>
        <dbReference type="EC" id="3.4.24.3"/>
    </reaction>
</comment>
<evidence type="ECO:0000256" key="8">
    <source>
        <dbReference type="ARBA" id="ARBA00022729"/>
    </source>
</evidence>
<feature type="domain" description="Peptidase C-terminal archaeal/bacterial" evidence="15">
    <location>
        <begin position="674"/>
        <end position="734"/>
    </location>
</feature>
<organism evidence="17 18">
    <name type="scientific">Chromobacterium aquaticum</name>
    <dbReference type="NCBI Taxonomy" id="467180"/>
    <lineage>
        <taxon>Bacteria</taxon>
        <taxon>Pseudomonadati</taxon>
        <taxon>Pseudomonadota</taxon>
        <taxon>Betaproteobacteria</taxon>
        <taxon>Neisseriales</taxon>
        <taxon>Chromobacteriaceae</taxon>
        <taxon>Chromobacterium</taxon>
    </lineage>
</organism>
<keyword evidence="18" id="KW-1185">Reference proteome</keyword>
<reference evidence="18" key="1">
    <citation type="journal article" date="2019" name="Int. J. Syst. Evol. Microbiol.">
        <title>The Global Catalogue of Microorganisms (GCM) 10K type strain sequencing project: providing services to taxonomists for standard genome sequencing and annotation.</title>
        <authorList>
            <consortium name="The Broad Institute Genomics Platform"/>
            <consortium name="The Broad Institute Genome Sequencing Center for Infectious Disease"/>
            <person name="Wu L."/>
            <person name="Ma J."/>
        </authorList>
    </citation>
    <scope>NUCLEOTIDE SEQUENCE [LARGE SCALE GENOMIC DNA]</scope>
    <source>
        <strain evidence="18">CGMCC 4.7608</strain>
    </source>
</reference>
<keyword evidence="10" id="KW-0862">Zinc</keyword>
<dbReference type="Proteomes" id="UP001595999">
    <property type="component" value="Unassembled WGS sequence"/>
</dbReference>
<evidence type="ECO:0000256" key="6">
    <source>
        <dbReference type="ARBA" id="ARBA00022670"/>
    </source>
</evidence>
<dbReference type="Pfam" id="PF08453">
    <property type="entry name" value="Peptidase_M9_N"/>
    <property type="match status" value="1"/>
</dbReference>
<comment type="subcellular location">
    <subcellularLocation>
        <location evidence="3">Secreted</location>
    </subcellularLocation>
</comment>
<dbReference type="RefSeq" id="WP_231460823.1">
    <property type="nucleotide sequence ID" value="NZ_JAJOHW010000007.1"/>
</dbReference>
<evidence type="ECO:0000313" key="18">
    <source>
        <dbReference type="Proteomes" id="UP001595999"/>
    </source>
</evidence>
<keyword evidence="5" id="KW-0964">Secreted</keyword>
<keyword evidence="9 17" id="KW-0378">Hydrolase</keyword>
<feature type="domain" description="Peptidase M9 collagenase N-terminal" evidence="16">
    <location>
        <begin position="93"/>
        <end position="242"/>
    </location>
</feature>
<dbReference type="InterPro" id="IPR007280">
    <property type="entry name" value="Peptidase_C_arc/bac"/>
</dbReference>
<evidence type="ECO:0000256" key="3">
    <source>
        <dbReference type="ARBA" id="ARBA00004613"/>
    </source>
</evidence>
<evidence type="ECO:0000256" key="9">
    <source>
        <dbReference type="ARBA" id="ARBA00022801"/>
    </source>
</evidence>
<evidence type="ECO:0000259" key="16">
    <source>
        <dbReference type="Pfam" id="PF08453"/>
    </source>
</evidence>
<dbReference type="EMBL" id="JBHSEK010000001">
    <property type="protein sequence ID" value="MFC4488563.1"/>
    <property type="molecule type" value="Genomic_DNA"/>
</dbReference>
<keyword evidence="6" id="KW-0645">Protease</keyword>
<dbReference type="EC" id="3.4.24.3" evidence="4"/>
<feature type="chain" id="PRO_5047381781" description="microbial collagenase" evidence="14">
    <location>
        <begin position="25"/>
        <end position="751"/>
    </location>
</feature>
<dbReference type="Gene3D" id="1.10.390.20">
    <property type="match status" value="1"/>
</dbReference>
<sequence>MPKLPLAALCLSLAAALLAQPALAAPKAQKVPHQAQAQARPKQAPPPRQWQQRPPSDAQSRYRLPDAKTVIGKPKSKLIAHAATAQCQDMKVMAGYSGAALANYLVGLPDYTCTYGLFSLDSKLAATLYSPANLNAVAGRFAQEAAAYNAGSMALVNLTLYLRAGYYLASGGTLPAPDANLQTVLRPGIKRLADGSALFAANAQAPTTAGEVMKLITNMADEAYYLPSMRAIVQRYTNDATQPNAAQALRETTASQGFTGALTVFFYAHGRANAAPLLQNDGSYSAALTRFAQANKAALLGTESAFQLGDATREGLRFMQYPALKPAIKPQAQAILAASSMTGNDNELWLAAAEAVKYYDAASCADYGTCNFETRLADAILVNRYTCSASIRIRAQEMSQEQLQNSCALLQKEESYFHQMLQTRKQPVANDNNTSLEVVVFDDYNNYAKYASVIYGISTDNGGMYLEGDPAAAGNQARFIAHEASWLRPTFKIWNLEHEYIHYLDGRFDMYGDFGASTRQPTVWWIEGLAEYLSLGNGNQPAIDAARSGNYALSQIFGNTYDMPDYVTRAYRWGYMATRFMMERHRADVDGFLTRFRSGDYNGYMDQMRLIGKRYDAEFASWAQSATTAGQPPLPSEPGLPPCKETSPNYLGKNCAIGGLSASTSGAAYAAILLPAGARNLKLWTSGGSGDVDLYVALDRYPTPASYDNASAGAGNEESVSIAAPQTGRWYYLTLQARQAFANVSVSASYD</sequence>
<evidence type="ECO:0000256" key="11">
    <source>
        <dbReference type="ARBA" id="ARBA00023049"/>
    </source>
</evidence>